<accession>A0A1C7E739</accession>
<organism evidence="1 2">
    <name type="scientific">Planococcus plakortidis</name>
    <dbReference type="NCBI Taxonomy" id="1038856"/>
    <lineage>
        <taxon>Bacteria</taxon>
        <taxon>Bacillati</taxon>
        <taxon>Bacillota</taxon>
        <taxon>Bacilli</taxon>
        <taxon>Bacillales</taxon>
        <taxon>Caryophanaceae</taxon>
        <taxon>Planococcus</taxon>
    </lineage>
</organism>
<dbReference type="EMBL" id="CP016539">
    <property type="protein sequence ID" value="ANU19495.1"/>
    <property type="molecule type" value="Genomic_DNA"/>
</dbReference>
<protein>
    <submittedName>
        <fullName evidence="1">Uncharacterized protein</fullName>
    </submittedName>
</protein>
<dbReference type="Proteomes" id="UP000092650">
    <property type="component" value="Chromosome"/>
</dbReference>
<dbReference type="AlphaFoldDB" id="A0A1C7E739"/>
<dbReference type="KEGG" id="ppla:BBI15_04395"/>
<dbReference type="RefSeq" id="WP_068869243.1">
    <property type="nucleotide sequence ID" value="NZ_CP016539.2"/>
</dbReference>
<name>A0A1C7E739_9BACL</name>
<proteinExistence type="predicted"/>
<evidence type="ECO:0000313" key="1">
    <source>
        <dbReference type="EMBL" id="ANU19495.1"/>
    </source>
</evidence>
<reference evidence="1" key="1">
    <citation type="submission" date="2016-10" db="EMBL/GenBank/DDBJ databases">
        <authorList>
            <person name="See-Too W.S."/>
        </authorList>
    </citation>
    <scope>NUCLEOTIDE SEQUENCE [LARGE SCALE GENOMIC DNA]</scope>
    <source>
        <strain evidence="1">DSM 23997</strain>
    </source>
</reference>
<evidence type="ECO:0000313" key="2">
    <source>
        <dbReference type="Proteomes" id="UP000092650"/>
    </source>
</evidence>
<sequence>MVNNKQVYSIEVLCRGKYESWEFEQEEERDRFYESVKKKFADHAFEEEPTDVEDTEILQLSANSVHIDDEGEVDQKMRYDWFHYDSFGDMLSYINGQYKNK</sequence>
<keyword evidence="2" id="KW-1185">Reference proteome</keyword>
<dbReference type="STRING" id="1038856.BBI15_04395"/>
<gene>
    <name evidence="1" type="ORF">BBI15_04395</name>
</gene>
<dbReference type="OrthoDB" id="2427990at2"/>